<dbReference type="SMART" id="SM00490">
    <property type="entry name" value="HELICc"/>
    <property type="match status" value="1"/>
</dbReference>
<dbReference type="CDD" id="cd18804">
    <property type="entry name" value="SF2_C_priA"/>
    <property type="match status" value="1"/>
</dbReference>
<keyword evidence="5 12" id="KW-0378">Hydrolase</keyword>
<dbReference type="InterPro" id="IPR042115">
    <property type="entry name" value="PriA_3primeBD_sf"/>
</dbReference>
<dbReference type="InterPro" id="IPR001650">
    <property type="entry name" value="Helicase_C-like"/>
</dbReference>
<dbReference type="Pfam" id="PF18319">
    <property type="entry name" value="Zn_ribbon_PriA"/>
    <property type="match status" value="1"/>
</dbReference>
<dbReference type="Pfam" id="PF00270">
    <property type="entry name" value="DEAD"/>
    <property type="match status" value="1"/>
</dbReference>
<organism evidence="14 15">
    <name type="scientific">Spongiibacter pelagi</name>
    <dbReference type="NCBI Taxonomy" id="2760804"/>
    <lineage>
        <taxon>Bacteria</taxon>
        <taxon>Pseudomonadati</taxon>
        <taxon>Pseudomonadota</taxon>
        <taxon>Gammaproteobacteria</taxon>
        <taxon>Cellvibrionales</taxon>
        <taxon>Spongiibacteraceae</taxon>
        <taxon>Spongiibacter</taxon>
    </lineage>
</organism>
<keyword evidence="9 12" id="KW-0238">DNA-binding</keyword>
<keyword evidence="2 12" id="KW-0235">DNA replication</keyword>
<gene>
    <name evidence="12" type="primary">priA</name>
    <name evidence="14" type="ORF">IB286_01700</name>
</gene>
<proteinExistence type="inferred from homology"/>
<dbReference type="SUPFAM" id="SSF52540">
    <property type="entry name" value="P-loop containing nucleoside triphosphate hydrolases"/>
    <property type="match status" value="2"/>
</dbReference>
<dbReference type="GO" id="GO:0005524">
    <property type="term" value="F:ATP binding"/>
    <property type="evidence" value="ECO:0007669"/>
    <property type="project" value="UniProtKB-UniRule"/>
</dbReference>
<keyword evidence="7 12" id="KW-0862">Zinc</keyword>
<evidence type="ECO:0000256" key="9">
    <source>
        <dbReference type="ARBA" id="ARBA00023125"/>
    </source>
</evidence>
<reference evidence="14" key="1">
    <citation type="submission" date="2020-09" db="EMBL/GenBank/DDBJ databases">
        <authorList>
            <person name="Yoon J.-W."/>
        </authorList>
    </citation>
    <scope>NUCLEOTIDE SEQUENCE</scope>
    <source>
        <strain evidence="14">KMU-158</strain>
    </source>
</reference>
<dbReference type="GO" id="GO:1990077">
    <property type="term" value="C:primosome complex"/>
    <property type="evidence" value="ECO:0007669"/>
    <property type="project" value="UniProtKB-UniRule"/>
</dbReference>
<keyword evidence="15" id="KW-1185">Reference proteome</keyword>
<evidence type="ECO:0000313" key="15">
    <source>
        <dbReference type="Proteomes" id="UP000610558"/>
    </source>
</evidence>
<dbReference type="GO" id="GO:0043138">
    <property type="term" value="F:3'-5' DNA helicase activity"/>
    <property type="evidence" value="ECO:0007669"/>
    <property type="project" value="UniProtKB-EC"/>
</dbReference>
<feature type="binding site" evidence="12">
    <location>
        <position position="452"/>
    </location>
    <ligand>
        <name>Zn(2+)</name>
        <dbReference type="ChEBI" id="CHEBI:29105"/>
        <label>2</label>
    </ligand>
</feature>
<dbReference type="SMART" id="SM00487">
    <property type="entry name" value="DEXDc"/>
    <property type="match status" value="1"/>
</dbReference>
<dbReference type="CDD" id="cd17929">
    <property type="entry name" value="DEXHc_priA"/>
    <property type="match status" value="1"/>
</dbReference>
<evidence type="ECO:0000256" key="12">
    <source>
        <dbReference type="HAMAP-Rule" id="MF_00983"/>
    </source>
</evidence>
<feature type="binding site" evidence="12">
    <location>
        <position position="440"/>
    </location>
    <ligand>
        <name>Zn(2+)</name>
        <dbReference type="ChEBI" id="CHEBI:29105"/>
        <label>1</label>
    </ligand>
</feature>
<comment type="cofactor">
    <cofactor evidence="12">
        <name>Zn(2+)</name>
        <dbReference type="ChEBI" id="CHEBI:29105"/>
    </cofactor>
    <text evidence="12">Binds 2 zinc ions per subunit.</text>
</comment>
<feature type="binding site" evidence="12">
    <location>
        <position position="480"/>
    </location>
    <ligand>
        <name>Zn(2+)</name>
        <dbReference type="ChEBI" id="CHEBI:29105"/>
        <label>1</label>
    </ligand>
</feature>
<dbReference type="InterPro" id="IPR014001">
    <property type="entry name" value="Helicase_ATP-bd"/>
</dbReference>
<dbReference type="GO" id="GO:0006270">
    <property type="term" value="P:DNA replication initiation"/>
    <property type="evidence" value="ECO:0007669"/>
    <property type="project" value="TreeGrafter"/>
</dbReference>
<evidence type="ECO:0000259" key="13">
    <source>
        <dbReference type="PROSITE" id="PS51192"/>
    </source>
</evidence>
<feature type="domain" description="Helicase ATP-binding" evidence="13">
    <location>
        <begin position="215"/>
        <end position="381"/>
    </location>
</feature>
<sequence>MFQAVSKPAIIEVAVPCPLRRSFDYLLTGKETHAPQPGQRVLVPFGNRRLVAVIIALKTQSEHQKLKPIIELLDAETPSLSAQQLALGQWAAQYYHHPIGDCLQQMLPVNLRKPGPAEARPSPDDCWQLCADWQSKEAPANRAKQQLALLDAFVQAPQHRLNREQLTELGFKRPLLNELIKRDLVEAVASVGITNTAETPPTLNAEQSHVVDAVTAKLGQFSRFLLEGITGSGKTEVYLRLIHAALQQGKQALVLVPEIGLTPQTLERFERRFPAQVASLHSGMSDNERLKNWLAVRQGDTPILLGTRSAILADLPKLGLIIVDEEHDPSYKQQDGWRYSARDIAVKRAADNHCPVVLGSATPSLDSLFNVERGRYALLQLRQRAGDAKPPAIQLLDIRRQNLHEGLSTPLLENIGQTVAKGQQALIFLNRRGFAPTLQCHGCGWIAQCGNCDARLTVHYRRQTLKCHHCDATAAMPYQCPDCGDDHWLFEGPGTERLEMLLQQQFPNTPVYRIDRDTMNRQGDVENRVEEIRRGGAGIIIGTQMLAKGHHFPNVTLVGIVDMDAGLFSADFRVVERSAQLLVQVAGRAGRAELAGRVLIQTHCPEHPALQTLLKQDYRRFAQQQLAERQRLQQPPASYCAVLRSDAVRLQRAEEFLQQLASALRPHAKGIQMMGPLPAPMTRRAGRFRCSLILQTPNRAKLHQLLSLATQAGDRIKKSSDLRWSIDVDPIELF</sequence>
<evidence type="ECO:0000256" key="3">
    <source>
        <dbReference type="ARBA" id="ARBA00022723"/>
    </source>
</evidence>
<keyword evidence="10 12" id="KW-0413">Isomerase</keyword>
<evidence type="ECO:0000256" key="5">
    <source>
        <dbReference type="ARBA" id="ARBA00022801"/>
    </source>
</evidence>
<dbReference type="NCBIfam" id="NF004065">
    <property type="entry name" value="PRK05580.1-1"/>
    <property type="match status" value="1"/>
</dbReference>
<name>A0A927GV53_9GAMM</name>
<evidence type="ECO:0000256" key="11">
    <source>
        <dbReference type="ARBA" id="ARBA00048988"/>
    </source>
</evidence>
<dbReference type="FunFam" id="3.40.50.300:FF:000489">
    <property type="entry name" value="Primosome assembly protein PriA"/>
    <property type="match status" value="1"/>
</dbReference>
<comment type="catalytic activity">
    <reaction evidence="11 12">
        <text>ATP + H2O = ADP + phosphate + H(+)</text>
        <dbReference type="Rhea" id="RHEA:13065"/>
        <dbReference type="ChEBI" id="CHEBI:15377"/>
        <dbReference type="ChEBI" id="CHEBI:15378"/>
        <dbReference type="ChEBI" id="CHEBI:30616"/>
        <dbReference type="ChEBI" id="CHEBI:43474"/>
        <dbReference type="ChEBI" id="CHEBI:456216"/>
        <dbReference type="EC" id="5.6.2.4"/>
    </reaction>
</comment>
<dbReference type="InterPro" id="IPR041222">
    <property type="entry name" value="PriA_3primeBD"/>
</dbReference>
<dbReference type="GO" id="GO:0003677">
    <property type="term" value="F:DNA binding"/>
    <property type="evidence" value="ECO:0007669"/>
    <property type="project" value="UniProtKB-UniRule"/>
</dbReference>
<dbReference type="GO" id="GO:0006269">
    <property type="term" value="P:DNA replication, synthesis of primer"/>
    <property type="evidence" value="ECO:0007669"/>
    <property type="project" value="UniProtKB-KW"/>
</dbReference>
<dbReference type="NCBIfam" id="TIGR00595">
    <property type="entry name" value="priA"/>
    <property type="match status" value="1"/>
</dbReference>
<dbReference type="InterPro" id="IPR041236">
    <property type="entry name" value="PriA_C"/>
</dbReference>
<keyword evidence="1 12" id="KW-0639">Primosome</keyword>
<dbReference type="Gene3D" id="3.40.1440.60">
    <property type="entry name" value="PriA, 3(prime) DNA-binding domain"/>
    <property type="match status" value="1"/>
</dbReference>
<dbReference type="Pfam" id="PF00271">
    <property type="entry name" value="Helicase_C"/>
    <property type="match status" value="1"/>
</dbReference>
<comment type="catalytic activity">
    <reaction evidence="12">
        <text>Couples ATP hydrolysis with the unwinding of duplex DNA by translocating in the 3'-5' direction.</text>
        <dbReference type="EC" id="5.6.2.4"/>
    </reaction>
</comment>
<dbReference type="EC" id="5.6.2.4" evidence="12"/>
<dbReference type="RefSeq" id="WP_190761925.1">
    <property type="nucleotide sequence ID" value="NZ_JACXLD010000001.1"/>
</dbReference>
<dbReference type="Proteomes" id="UP000610558">
    <property type="component" value="Unassembled WGS sequence"/>
</dbReference>
<evidence type="ECO:0000313" key="14">
    <source>
        <dbReference type="EMBL" id="MBD2857703.1"/>
    </source>
</evidence>
<dbReference type="Pfam" id="PF17764">
    <property type="entry name" value="PriA_3primeBD"/>
    <property type="match status" value="1"/>
</dbReference>
<dbReference type="InterPro" id="IPR005259">
    <property type="entry name" value="PriA"/>
</dbReference>
<evidence type="ECO:0000256" key="8">
    <source>
        <dbReference type="ARBA" id="ARBA00022840"/>
    </source>
</evidence>
<keyword evidence="6 12" id="KW-0347">Helicase</keyword>
<feature type="binding site" evidence="12">
    <location>
        <position position="483"/>
    </location>
    <ligand>
        <name>Zn(2+)</name>
        <dbReference type="ChEBI" id="CHEBI:29105"/>
        <label>1</label>
    </ligand>
</feature>
<dbReference type="InterPro" id="IPR027417">
    <property type="entry name" value="P-loop_NTPase"/>
</dbReference>
<comment type="subunit">
    <text evidence="12">Component of the replication restart primosome.</text>
</comment>
<dbReference type="GO" id="GO:0016787">
    <property type="term" value="F:hydrolase activity"/>
    <property type="evidence" value="ECO:0007669"/>
    <property type="project" value="UniProtKB-KW"/>
</dbReference>
<evidence type="ECO:0000256" key="1">
    <source>
        <dbReference type="ARBA" id="ARBA00022515"/>
    </source>
</evidence>
<evidence type="ECO:0000256" key="7">
    <source>
        <dbReference type="ARBA" id="ARBA00022833"/>
    </source>
</evidence>
<protein>
    <recommendedName>
        <fullName evidence="12">Replication restart protein PriA</fullName>
    </recommendedName>
    <alternativeName>
        <fullName evidence="12">ATP-dependent DNA helicase PriA</fullName>
        <ecNumber evidence="12">5.6.2.4</ecNumber>
    </alternativeName>
    <alternativeName>
        <fullName evidence="12">DNA 3'-5' helicase PriA</fullName>
    </alternativeName>
</protein>
<evidence type="ECO:0000256" key="6">
    <source>
        <dbReference type="ARBA" id="ARBA00022806"/>
    </source>
</evidence>
<feature type="binding site" evidence="12">
    <location>
        <position position="449"/>
    </location>
    <ligand>
        <name>Zn(2+)</name>
        <dbReference type="ChEBI" id="CHEBI:29105"/>
        <label>2</label>
    </ligand>
</feature>
<dbReference type="Pfam" id="PF18074">
    <property type="entry name" value="PriA_C"/>
    <property type="match status" value="1"/>
</dbReference>
<comment type="similarity">
    <text evidence="12">Belongs to the helicase family. PriA subfamily.</text>
</comment>
<dbReference type="PANTHER" id="PTHR30580">
    <property type="entry name" value="PRIMOSOMAL PROTEIN N"/>
    <property type="match status" value="1"/>
</dbReference>
<dbReference type="PROSITE" id="PS51192">
    <property type="entry name" value="HELICASE_ATP_BIND_1"/>
    <property type="match status" value="1"/>
</dbReference>
<dbReference type="NCBIfam" id="NF004067">
    <property type="entry name" value="PRK05580.1-4"/>
    <property type="match status" value="1"/>
</dbReference>
<keyword evidence="3 12" id="KW-0479">Metal-binding</keyword>
<accession>A0A927GV53</accession>
<feature type="binding site" evidence="12">
    <location>
        <position position="470"/>
    </location>
    <ligand>
        <name>Zn(2+)</name>
        <dbReference type="ChEBI" id="CHEBI:29105"/>
        <label>2</label>
    </ligand>
</feature>
<comment type="caution">
    <text evidence="14">The sequence shown here is derived from an EMBL/GenBank/DDBJ whole genome shotgun (WGS) entry which is preliminary data.</text>
</comment>
<dbReference type="HAMAP" id="MF_00983">
    <property type="entry name" value="PriA"/>
    <property type="match status" value="1"/>
</dbReference>
<dbReference type="FunFam" id="3.40.1440.60:FF:000001">
    <property type="entry name" value="Primosomal protein N"/>
    <property type="match status" value="1"/>
</dbReference>
<keyword evidence="4 12" id="KW-0547">Nucleotide-binding</keyword>
<dbReference type="GO" id="GO:0008270">
    <property type="term" value="F:zinc ion binding"/>
    <property type="evidence" value="ECO:0007669"/>
    <property type="project" value="UniProtKB-UniRule"/>
</dbReference>
<dbReference type="InterPro" id="IPR040498">
    <property type="entry name" value="PriA_CRR"/>
</dbReference>
<dbReference type="GO" id="GO:0006310">
    <property type="term" value="P:DNA recombination"/>
    <property type="evidence" value="ECO:0007669"/>
    <property type="project" value="InterPro"/>
</dbReference>
<dbReference type="Gene3D" id="3.40.50.300">
    <property type="entry name" value="P-loop containing nucleotide triphosphate hydrolases"/>
    <property type="match status" value="2"/>
</dbReference>
<evidence type="ECO:0000256" key="4">
    <source>
        <dbReference type="ARBA" id="ARBA00022741"/>
    </source>
</evidence>
<dbReference type="PANTHER" id="PTHR30580:SF0">
    <property type="entry name" value="PRIMOSOMAL PROTEIN N"/>
    <property type="match status" value="1"/>
</dbReference>
<comment type="function">
    <text evidence="12">Initiates the restart of stalled replication forks, which reloads the replicative helicase on sites other than the origin of replication. Recognizes and binds to abandoned replication forks and remodels them to uncover a helicase loading site. Promotes assembly of the primosome at these replication forks.</text>
</comment>
<dbReference type="InterPro" id="IPR011545">
    <property type="entry name" value="DEAD/DEAH_box_helicase_dom"/>
</dbReference>
<dbReference type="EMBL" id="JACXLD010000001">
    <property type="protein sequence ID" value="MBD2857703.1"/>
    <property type="molecule type" value="Genomic_DNA"/>
</dbReference>
<feature type="binding site" evidence="12">
    <location>
        <position position="467"/>
    </location>
    <ligand>
        <name>Zn(2+)</name>
        <dbReference type="ChEBI" id="CHEBI:29105"/>
        <label>2</label>
    </ligand>
</feature>
<feature type="binding site" evidence="12">
    <location>
        <position position="443"/>
    </location>
    <ligand>
        <name>Zn(2+)</name>
        <dbReference type="ChEBI" id="CHEBI:29105"/>
        <label>1</label>
    </ligand>
</feature>
<evidence type="ECO:0000256" key="10">
    <source>
        <dbReference type="ARBA" id="ARBA00023235"/>
    </source>
</evidence>
<dbReference type="GO" id="GO:0006302">
    <property type="term" value="P:double-strand break repair"/>
    <property type="evidence" value="ECO:0007669"/>
    <property type="project" value="InterPro"/>
</dbReference>
<keyword evidence="8 12" id="KW-0067">ATP-binding</keyword>
<dbReference type="AlphaFoldDB" id="A0A927GV53"/>
<evidence type="ECO:0000256" key="2">
    <source>
        <dbReference type="ARBA" id="ARBA00022705"/>
    </source>
</evidence>